<feature type="compositionally biased region" description="Low complexity" evidence="1">
    <location>
        <begin position="1"/>
        <end position="22"/>
    </location>
</feature>
<gene>
    <name evidence="3" type="ORF">SAMN05216258_102256</name>
</gene>
<keyword evidence="4" id="KW-1185">Reference proteome</keyword>
<evidence type="ECO:0000256" key="1">
    <source>
        <dbReference type="SAM" id="MobiDB-lite"/>
    </source>
</evidence>
<keyword evidence="3" id="KW-0808">Transferase</keyword>
<keyword evidence="3" id="KW-0687">Ribonucleoprotein</keyword>
<evidence type="ECO:0000259" key="2">
    <source>
        <dbReference type="PROSITE" id="PS51664"/>
    </source>
</evidence>
<organism evidence="3 4">
    <name type="scientific">Albimonas pacifica</name>
    <dbReference type="NCBI Taxonomy" id="1114924"/>
    <lineage>
        <taxon>Bacteria</taxon>
        <taxon>Pseudomonadati</taxon>
        <taxon>Pseudomonadota</taxon>
        <taxon>Alphaproteobacteria</taxon>
        <taxon>Rhodobacterales</taxon>
        <taxon>Paracoccaceae</taxon>
        <taxon>Albimonas</taxon>
    </lineage>
</organism>
<dbReference type="EMBL" id="FOQH01000002">
    <property type="protein sequence ID" value="SFH78921.1"/>
    <property type="molecule type" value="Genomic_DNA"/>
</dbReference>
<dbReference type="GO" id="GO:0016740">
    <property type="term" value="F:transferase activity"/>
    <property type="evidence" value="ECO:0007669"/>
    <property type="project" value="UniProtKB-KW"/>
</dbReference>
<dbReference type="GO" id="GO:0005840">
    <property type="term" value="C:ribosome"/>
    <property type="evidence" value="ECO:0007669"/>
    <property type="project" value="UniProtKB-KW"/>
</dbReference>
<dbReference type="PROSITE" id="PS51664">
    <property type="entry name" value="YCAO"/>
    <property type="match status" value="1"/>
</dbReference>
<protein>
    <submittedName>
        <fullName evidence="3">Ribosomal protein S12 methylthiotransferase accessory factor YcaO</fullName>
    </submittedName>
</protein>
<accession>A0A1I3CXF3</accession>
<dbReference type="Gene3D" id="3.30.1330.230">
    <property type="match status" value="1"/>
</dbReference>
<dbReference type="PANTHER" id="PTHR37809:SF1">
    <property type="entry name" value="RIBOSOMAL PROTEIN S12 METHYLTHIOTRANSFERASE ACCESSORY FACTOR YCAO"/>
    <property type="match status" value="1"/>
</dbReference>
<feature type="region of interest" description="Disordered" evidence="1">
    <location>
        <begin position="1"/>
        <end position="25"/>
    </location>
</feature>
<dbReference type="RefSeq" id="WP_177236138.1">
    <property type="nucleotide sequence ID" value="NZ_FOQH01000002.1"/>
</dbReference>
<name>A0A1I3CXF3_9RHOB</name>
<feature type="compositionally biased region" description="Basic and acidic residues" evidence="1">
    <location>
        <begin position="314"/>
        <end position="324"/>
    </location>
</feature>
<feature type="domain" description="YcaO" evidence="2">
    <location>
        <begin position="77"/>
        <end position="420"/>
    </location>
</feature>
<evidence type="ECO:0000313" key="4">
    <source>
        <dbReference type="Proteomes" id="UP000199377"/>
    </source>
</evidence>
<feature type="region of interest" description="Disordered" evidence="1">
    <location>
        <begin position="314"/>
        <end position="343"/>
    </location>
</feature>
<dbReference type="PANTHER" id="PTHR37809">
    <property type="entry name" value="RIBOSOMAL PROTEIN S12 METHYLTHIOTRANSFERASE ACCESSORY FACTOR YCAO"/>
    <property type="match status" value="1"/>
</dbReference>
<dbReference type="Proteomes" id="UP000199377">
    <property type="component" value="Unassembled WGS sequence"/>
</dbReference>
<keyword evidence="3" id="KW-0689">Ribosomal protein</keyword>
<reference evidence="3 4" key="1">
    <citation type="submission" date="2016-10" db="EMBL/GenBank/DDBJ databases">
        <authorList>
            <person name="de Groot N.N."/>
        </authorList>
    </citation>
    <scope>NUCLEOTIDE SEQUENCE [LARGE SCALE GENOMIC DNA]</scope>
    <source>
        <strain evidence="3 4">CGMCC 1.11030</strain>
    </source>
</reference>
<evidence type="ECO:0000313" key="3">
    <source>
        <dbReference type="EMBL" id="SFH78921.1"/>
    </source>
</evidence>
<dbReference type="AlphaFoldDB" id="A0A1I3CXF3"/>
<dbReference type="InterPro" id="IPR003776">
    <property type="entry name" value="YcaO-like_dom"/>
</dbReference>
<proteinExistence type="predicted"/>
<sequence>MTVAPPHSAAEAGPGPSAGASPPEDPALRLRRAAEDMDWVMRFPLATAPGLVFVGARSTPARLVEGADPALSGSHAGGAETQAAAFAACLGEASEFLSQFERPGDLLPPDHGLEVVESGLDWTPPTPDHVRALRLHDGAEVAVSADRCLRRTGRGAAAEPPVRLGLGCAAGRTEAEARLRAVLELVERDAAALWWRGGAPPRPLDPCDPALAPAFARIAGWRGEETGRAMIFADLTTDLGVPVAAVLALDPDPEAASPALTVGVAARPAMSEAVLSAAREAIQGELALTLLAERLAHHGEGVLTEGDRALLARAELDPARDPRLAPRGRPRRRPAAEADAMQGKDEQILHLMVEQMAARQHHVVCVTLTRDRPGLPVVWAMAPTLQPDPSALETPRLRAAVSRHAAIPGGLRPPREPSLW</sequence>
<dbReference type="STRING" id="1114924.SAMN05216258_102256"/>
<dbReference type="Pfam" id="PF02624">
    <property type="entry name" value="YcaO"/>
    <property type="match status" value="1"/>
</dbReference>